<sequence length="49" mass="5040">MTKQVSFSATVSALTMTVFALTVAVGNFHDARQNNAASSAVISISAHAD</sequence>
<accession>A0A848QN91</accession>
<proteinExistence type="predicted"/>
<evidence type="ECO:0000313" key="3">
    <source>
        <dbReference type="Proteomes" id="UP000561181"/>
    </source>
</evidence>
<dbReference type="AlphaFoldDB" id="A0A848QN91"/>
<evidence type="ECO:0000313" key="2">
    <source>
        <dbReference type="EMBL" id="NMW32153.1"/>
    </source>
</evidence>
<feature type="chain" id="PRO_5033001042" evidence="1">
    <location>
        <begin position="21"/>
        <end position="49"/>
    </location>
</feature>
<name>A0A848QN91_9SPHN</name>
<protein>
    <submittedName>
        <fullName evidence="2">Uncharacterized protein</fullName>
    </submittedName>
</protein>
<keyword evidence="1" id="KW-0732">Signal</keyword>
<gene>
    <name evidence="2" type="ORF">HKD42_08780</name>
</gene>
<dbReference type="RefSeq" id="WP_170012546.1">
    <property type="nucleotide sequence ID" value="NZ_JABCRE010000003.1"/>
</dbReference>
<evidence type="ECO:0000256" key="1">
    <source>
        <dbReference type="SAM" id="SignalP"/>
    </source>
</evidence>
<comment type="caution">
    <text evidence="2">The sequence shown here is derived from an EMBL/GenBank/DDBJ whole genome shotgun (WGS) entry which is preliminary data.</text>
</comment>
<dbReference type="EMBL" id="JABCRE010000003">
    <property type="protein sequence ID" value="NMW32153.1"/>
    <property type="molecule type" value="Genomic_DNA"/>
</dbReference>
<reference evidence="2 3" key="1">
    <citation type="submission" date="2020-04" db="EMBL/GenBank/DDBJ databases">
        <authorList>
            <person name="Liu A."/>
        </authorList>
    </citation>
    <scope>NUCLEOTIDE SEQUENCE [LARGE SCALE GENOMIC DNA]</scope>
    <source>
        <strain evidence="2 3">RZ02</strain>
    </source>
</reference>
<feature type="signal peptide" evidence="1">
    <location>
        <begin position="1"/>
        <end position="20"/>
    </location>
</feature>
<dbReference type="Proteomes" id="UP000561181">
    <property type="component" value="Unassembled WGS sequence"/>
</dbReference>
<organism evidence="2 3">
    <name type="scientific">Pontixanthobacter rizhaonensis</name>
    <dbReference type="NCBI Taxonomy" id="2730337"/>
    <lineage>
        <taxon>Bacteria</taxon>
        <taxon>Pseudomonadati</taxon>
        <taxon>Pseudomonadota</taxon>
        <taxon>Alphaproteobacteria</taxon>
        <taxon>Sphingomonadales</taxon>
        <taxon>Erythrobacteraceae</taxon>
        <taxon>Pontixanthobacter</taxon>
    </lineage>
</organism>
<keyword evidence="3" id="KW-1185">Reference proteome</keyword>